<dbReference type="InterPro" id="IPR008915">
    <property type="entry name" value="Peptidase_M50"/>
</dbReference>
<evidence type="ECO:0000256" key="9">
    <source>
        <dbReference type="ARBA" id="ARBA00023136"/>
    </source>
</evidence>
<dbReference type="NCBIfam" id="TIGR00054">
    <property type="entry name" value="RIP metalloprotease RseP"/>
    <property type="match status" value="1"/>
</dbReference>
<comment type="subcellular location">
    <subcellularLocation>
        <location evidence="2">Membrane</location>
        <topology evidence="2">Multi-pass membrane protein</topology>
    </subcellularLocation>
</comment>
<keyword evidence="3" id="KW-0645">Protease</keyword>
<comment type="cofactor">
    <cofactor evidence="1">
        <name>Zn(2+)</name>
        <dbReference type="ChEBI" id="CHEBI:29105"/>
    </cofactor>
</comment>
<dbReference type="PANTHER" id="PTHR42837">
    <property type="entry name" value="REGULATOR OF SIGMA-E PROTEASE RSEP"/>
    <property type="match status" value="1"/>
</dbReference>
<feature type="non-terminal residue" evidence="12">
    <location>
        <position position="1"/>
    </location>
</feature>
<dbReference type="Pfam" id="PF02163">
    <property type="entry name" value="Peptidase_M50"/>
    <property type="match status" value="1"/>
</dbReference>
<dbReference type="InterPro" id="IPR041489">
    <property type="entry name" value="PDZ_6"/>
</dbReference>
<keyword evidence="4 10" id="KW-0812">Transmembrane</keyword>
<keyword evidence="8" id="KW-0482">Metalloprotease</keyword>
<evidence type="ECO:0000256" key="8">
    <source>
        <dbReference type="ARBA" id="ARBA00023049"/>
    </source>
</evidence>
<dbReference type="EMBL" id="UINC01000099">
    <property type="protein sequence ID" value="SUZ49051.1"/>
    <property type="molecule type" value="Genomic_DNA"/>
</dbReference>
<evidence type="ECO:0000313" key="12">
    <source>
        <dbReference type="EMBL" id="SUZ49051.1"/>
    </source>
</evidence>
<dbReference type="Gene3D" id="2.30.42.10">
    <property type="match status" value="1"/>
</dbReference>
<protein>
    <recommendedName>
        <fullName evidence="11">PDZ domain-containing protein</fullName>
    </recommendedName>
</protein>
<keyword evidence="9 10" id="KW-0472">Membrane</keyword>
<dbReference type="InterPro" id="IPR001478">
    <property type="entry name" value="PDZ"/>
</dbReference>
<dbReference type="GO" id="GO:0004222">
    <property type="term" value="F:metalloendopeptidase activity"/>
    <property type="evidence" value="ECO:0007669"/>
    <property type="project" value="InterPro"/>
</dbReference>
<sequence length="349" mass="38114">MIYILAFIVLIGVIVFVHELGHYLAARSVGVTVEKFSIGMPPTIYNFKPKNSKTVFAIGALPLGGYVKMKGLLDESMDSSFSGEDDELESKSPLQKIWVMSAGVIMNILLAFLVFVIIGKMNGEPVILNDDTTIDYVVPNSPAFEGGLNEGDMVISINATNVKTWDEFTTIIKQSPNTTLSMIIIRDGNEIQKNITPLSAPDIASGRVDQVIGKLGVDKKREIKDLSFIGSFQYGFDQTIWSMILMTTSLKMIFTGNVSRDDVGSVIMIGQMAGEAAQAGLTPFLMLMALISVNLAFINILPIPALDGGQIMVILIEMLLGKPLSIKTRMRIQSVGMYFLLALMAFLII</sequence>
<feature type="transmembrane region" description="Helical" evidence="10">
    <location>
        <begin position="97"/>
        <end position="118"/>
    </location>
</feature>
<evidence type="ECO:0000256" key="1">
    <source>
        <dbReference type="ARBA" id="ARBA00001947"/>
    </source>
</evidence>
<evidence type="ECO:0000256" key="2">
    <source>
        <dbReference type="ARBA" id="ARBA00004141"/>
    </source>
</evidence>
<feature type="transmembrane region" description="Helical" evidence="10">
    <location>
        <begin position="332"/>
        <end position="348"/>
    </location>
</feature>
<evidence type="ECO:0000256" key="10">
    <source>
        <dbReference type="SAM" id="Phobius"/>
    </source>
</evidence>
<evidence type="ECO:0000259" key="11">
    <source>
        <dbReference type="PROSITE" id="PS50106"/>
    </source>
</evidence>
<dbReference type="CDD" id="cd06163">
    <property type="entry name" value="S2P-M50_PDZ_RseP-like"/>
    <property type="match status" value="1"/>
</dbReference>
<dbReference type="PROSITE" id="PS50106">
    <property type="entry name" value="PDZ"/>
    <property type="match status" value="1"/>
</dbReference>
<dbReference type="GO" id="GO:0006508">
    <property type="term" value="P:proteolysis"/>
    <property type="evidence" value="ECO:0007669"/>
    <property type="project" value="UniProtKB-KW"/>
</dbReference>
<keyword evidence="6" id="KW-0862">Zinc</keyword>
<accession>A0A381N386</accession>
<keyword evidence="7 10" id="KW-1133">Transmembrane helix</keyword>
<feature type="non-terminal residue" evidence="12">
    <location>
        <position position="349"/>
    </location>
</feature>
<feature type="transmembrane region" description="Helical" evidence="10">
    <location>
        <begin position="276"/>
        <end position="297"/>
    </location>
</feature>
<evidence type="ECO:0000256" key="7">
    <source>
        <dbReference type="ARBA" id="ARBA00022989"/>
    </source>
</evidence>
<proteinExistence type="predicted"/>
<dbReference type="PANTHER" id="PTHR42837:SF2">
    <property type="entry name" value="MEMBRANE METALLOPROTEASE ARASP2, CHLOROPLASTIC-RELATED"/>
    <property type="match status" value="1"/>
</dbReference>
<dbReference type="InterPro" id="IPR036034">
    <property type="entry name" value="PDZ_sf"/>
</dbReference>
<organism evidence="12">
    <name type="scientific">marine metagenome</name>
    <dbReference type="NCBI Taxonomy" id="408172"/>
    <lineage>
        <taxon>unclassified sequences</taxon>
        <taxon>metagenomes</taxon>
        <taxon>ecological metagenomes</taxon>
    </lineage>
</organism>
<evidence type="ECO:0000256" key="6">
    <source>
        <dbReference type="ARBA" id="ARBA00022833"/>
    </source>
</evidence>
<dbReference type="GO" id="GO:0016020">
    <property type="term" value="C:membrane"/>
    <property type="evidence" value="ECO:0007669"/>
    <property type="project" value="UniProtKB-SubCell"/>
</dbReference>
<dbReference type="InterPro" id="IPR004387">
    <property type="entry name" value="Pept_M50_Zn"/>
</dbReference>
<evidence type="ECO:0000256" key="4">
    <source>
        <dbReference type="ARBA" id="ARBA00022692"/>
    </source>
</evidence>
<feature type="domain" description="PDZ" evidence="11">
    <location>
        <begin position="134"/>
        <end position="187"/>
    </location>
</feature>
<keyword evidence="5" id="KW-0378">Hydrolase</keyword>
<evidence type="ECO:0000256" key="5">
    <source>
        <dbReference type="ARBA" id="ARBA00022801"/>
    </source>
</evidence>
<dbReference type="Pfam" id="PF17820">
    <property type="entry name" value="PDZ_6"/>
    <property type="match status" value="1"/>
</dbReference>
<dbReference type="AlphaFoldDB" id="A0A381N386"/>
<dbReference type="SUPFAM" id="SSF50156">
    <property type="entry name" value="PDZ domain-like"/>
    <property type="match status" value="1"/>
</dbReference>
<evidence type="ECO:0000256" key="3">
    <source>
        <dbReference type="ARBA" id="ARBA00022670"/>
    </source>
</evidence>
<dbReference type="CDD" id="cd23081">
    <property type="entry name" value="cpPDZ_EcRseP-like"/>
    <property type="match status" value="1"/>
</dbReference>
<name>A0A381N386_9ZZZZ</name>
<dbReference type="SMART" id="SM00228">
    <property type="entry name" value="PDZ"/>
    <property type="match status" value="1"/>
</dbReference>
<gene>
    <name evidence="12" type="ORF">METZ01_LOCUS1905</name>
</gene>
<reference evidence="12" key="1">
    <citation type="submission" date="2018-05" db="EMBL/GenBank/DDBJ databases">
        <authorList>
            <person name="Lanie J.A."/>
            <person name="Ng W.-L."/>
            <person name="Kazmierczak K.M."/>
            <person name="Andrzejewski T.M."/>
            <person name="Davidsen T.M."/>
            <person name="Wayne K.J."/>
            <person name="Tettelin H."/>
            <person name="Glass J.I."/>
            <person name="Rusch D."/>
            <person name="Podicherti R."/>
            <person name="Tsui H.-C.T."/>
            <person name="Winkler M.E."/>
        </authorList>
    </citation>
    <scope>NUCLEOTIDE SEQUENCE</scope>
</reference>